<organism evidence="7 8">
    <name type="scientific">Pseudomonas fluorescens</name>
    <dbReference type="NCBI Taxonomy" id="294"/>
    <lineage>
        <taxon>Bacteria</taxon>
        <taxon>Pseudomonadati</taxon>
        <taxon>Pseudomonadota</taxon>
        <taxon>Gammaproteobacteria</taxon>
        <taxon>Pseudomonadales</taxon>
        <taxon>Pseudomonadaceae</taxon>
        <taxon>Pseudomonas</taxon>
    </lineage>
</organism>
<dbReference type="EMBL" id="LUKJ01000003">
    <property type="protein sequence ID" value="KZN20171.1"/>
    <property type="molecule type" value="Genomic_DNA"/>
</dbReference>
<protein>
    <submittedName>
        <fullName evidence="7">Glycoside hydrolase</fullName>
    </submittedName>
</protein>
<proteinExistence type="inferred from homology"/>
<dbReference type="Gene3D" id="2.60.120.200">
    <property type="match status" value="1"/>
</dbReference>
<sequence>MDMSRFIVLATLLSIVCNASGGTPPPLANGLVLWLDAADASTMTLDAQNHLLRWHDKSGQANDVAVDNGAGAALPQRVENAMNGHPVVRLSGTSAFLGKAIRTAKGPVTLLIVSRRLNEQSGGETWQRLFSSRPIIADNDNVPPNFAISVQQRTAYDPTLFVLELNDVPIGPYAVGRNVVGSVEHLRGDIAEILMYDRHLASLEERQRVFQYLANKWSVALPKAASSWTRVGPLGTVPELANAKLPLSDQGNAGQWMLDTRFSDDFDDATLNASRWHVNNATGTDSLGRKPALFMPDNAYLSDGHLNIVFRKQTLPQKYVRLGFEGYSSAMVRTIERSFYGYYEARAKPMDSAGSSAFWLAFTGLADNATEIDIFEIGGKTKNASFDRRYNMNAHVWATPHSTEHLSDGSSWISPWRLASAFHVYGFDWQPDTLRWYVDGVLVREAKNTHWFFPMHILFDSEAMWQWFGVVDDADLPSTFSVDYLKVWRRGR</sequence>
<evidence type="ECO:0000256" key="5">
    <source>
        <dbReference type="SAM" id="SignalP"/>
    </source>
</evidence>
<feature type="chain" id="PRO_5007878675" evidence="5">
    <location>
        <begin position="20"/>
        <end position="492"/>
    </location>
</feature>
<feature type="signal peptide" evidence="5">
    <location>
        <begin position="1"/>
        <end position="19"/>
    </location>
</feature>
<evidence type="ECO:0000313" key="7">
    <source>
        <dbReference type="EMBL" id="KZN20171.1"/>
    </source>
</evidence>
<keyword evidence="4" id="KW-0326">Glycosidase</keyword>
<name>A0A166QFD0_PSEFL</name>
<accession>A0A166QFD0</accession>
<evidence type="ECO:0000256" key="3">
    <source>
        <dbReference type="ARBA" id="ARBA00022801"/>
    </source>
</evidence>
<dbReference type="PANTHER" id="PTHR10963">
    <property type="entry name" value="GLYCOSYL HYDROLASE-RELATED"/>
    <property type="match status" value="1"/>
</dbReference>
<evidence type="ECO:0000313" key="8">
    <source>
        <dbReference type="Proteomes" id="UP000076489"/>
    </source>
</evidence>
<dbReference type="GO" id="GO:0005975">
    <property type="term" value="P:carbohydrate metabolic process"/>
    <property type="evidence" value="ECO:0007669"/>
    <property type="project" value="InterPro"/>
</dbReference>
<keyword evidence="2 5" id="KW-0732">Signal</keyword>
<evidence type="ECO:0000259" key="6">
    <source>
        <dbReference type="PROSITE" id="PS51762"/>
    </source>
</evidence>
<comment type="similarity">
    <text evidence="1">Belongs to the glycosyl hydrolase 16 family.</text>
</comment>
<dbReference type="AlphaFoldDB" id="A0A166QFD0"/>
<evidence type="ECO:0000256" key="4">
    <source>
        <dbReference type="ARBA" id="ARBA00023295"/>
    </source>
</evidence>
<dbReference type="Proteomes" id="UP000076489">
    <property type="component" value="Unassembled WGS sequence"/>
</dbReference>
<dbReference type="InterPro" id="IPR016287">
    <property type="entry name" value="Beta_agarase"/>
</dbReference>
<dbReference type="PANTHER" id="PTHR10963:SF55">
    <property type="entry name" value="GLYCOSIDE HYDROLASE FAMILY 16 PROTEIN"/>
    <property type="match status" value="1"/>
</dbReference>
<evidence type="ECO:0000256" key="2">
    <source>
        <dbReference type="ARBA" id="ARBA00022729"/>
    </source>
</evidence>
<dbReference type="CDD" id="cd02178">
    <property type="entry name" value="GH16_beta_agarase"/>
    <property type="match status" value="1"/>
</dbReference>
<feature type="domain" description="GH16" evidence="6">
    <location>
        <begin position="238"/>
        <end position="492"/>
    </location>
</feature>
<reference evidence="7 8" key="2">
    <citation type="journal article" date="2018" name="Nature">
        <title>Mutant phenotypes for thousands of bacterial genes of unknown function.</title>
        <authorList>
            <person name="Price M.N."/>
            <person name="Wetmore K.M."/>
            <person name="Waters R.J."/>
            <person name="Callaghan M."/>
            <person name="Ray J."/>
            <person name="Liu H."/>
            <person name="Kuehl J.V."/>
            <person name="Melnyk R.A."/>
            <person name="Lamson J.S."/>
            <person name="Suh Y."/>
            <person name="Carlson H.K."/>
            <person name="Esquivel Z."/>
            <person name="Sadeeshkumar H."/>
            <person name="Chakraborty R."/>
            <person name="Zane G.M."/>
            <person name="Rubin B.E."/>
            <person name="Wall J.D."/>
            <person name="Visel A."/>
            <person name="Bristow J."/>
            <person name="Blow M.J."/>
            <person name="Arkin A.P."/>
            <person name="Deutschbauer A.M."/>
        </authorList>
    </citation>
    <scope>NUCLEOTIDE SEQUENCE [LARGE SCALE GENOMIC DNA]</scope>
    <source>
        <strain evidence="7 8">FW300-N1B4</strain>
    </source>
</reference>
<dbReference type="SUPFAM" id="SSF49899">
    <property type="entry name" value="Concanavalin A-like lectins/glucanases"/>
    <property type="match status" value="1"/>
</dbReference>
<dbReference type="InterPro" id="IPR013320">
    <property type="entry name" value="ConA-like_dom_sf"/>
</dbReference>
<dbReference type="InterPro" id="IPR050546">
    <property type="entry name" value="Glycosyl_Hydrlase_16"/>
</dbReference>
<keyword evidence="3 7" id="KW-0378">Hydrolase</keyword>
<evidence type="ECO:0000256" key="1">
    <source>
        <dbReference type="ARBA" id="ARBA00006865"/>
    </source>
</evidence>
<dbReference type="GO" id="GO:0033916">
    <property type="term" value="F:beta-agarase activity"/>
    <property type="evidence" value="ECO:0007669"/>
    <property type="project" value="InterPro"/>
</dbReference>
<comment type="caution">
    <text evidence="7">The sequence shown here is derived from an EMBL/GenBank/DDBJ whole genome shotgun (WGS) entry which is preliminary data.</text>
</comment>
<dbReference type="Pfam" id="PF00722">
    <property type="entry name" value="Glyco_hydro_16"/>
    <property type="match status" value="1"/>
</dbReference>
<reference evidence="8" key="1">
    <citation type="submission" date="2016-03" db="EMBL/GenBank/DDBJ databases">
        <authorList>
            <person name="Ray J."/>
            <person name="Price M."/>
            <person name="Deutschbauer A."/>
        </authorList>
    </citation>
    <scope>NUCLEOTIDE SEQUENCE [LARGE SCALE GENOMIC DNA]</scope>
    <source>
        <strain evidence="8">FW300-N1B4</strain>
    </source>
</reference>
<dbReference type="PROSITE" id="PS51762">
    <property type="entry name" value="GH16_2"/>
    <property type="match status" value="1"/>
</dbReference>
<gene>
    <name evidence="7" type="ORF">A1D17_30000</name>
</gene>
<dbReference type="InterPro" id="IPR000757">
    <property type="entry name" value="Beta-glucanase-like"/>
</dbReference>